<keyword evidence="1" id="KW-0732">Signal</keyword>
<evidence type="ECO:0000313" key="2">
    <source>
        <dbReference type="EMBL" id="MBA9076722.1"/>
    </source>
</evidence>
<feature type="chain" id="PRO_5032498504" evidence="1">
    <location>
        <begin position="20"/>
        <end position="167"/>
    </location>
</feature>
<evidence type="ECO:0000313" key="3">
    <source>
        <dbReference type="Proteomes" id="UP000563094"/>
    </source>
</evidence>
<protein>
    <submittedName>
        <fullName evidence="2">Uncharacterized protein</fullName>
    </submittedName>
</protein>
<sequence length="167" mass="19269">MKTLLIAFVFFLAFIPDGAAQSGWETWDKNYRLVYLPEVLKLEQQYADSIDRTAGKSSYYIRHDKYRFMAIFLGESRPVDPKVLGSMKNVFKLSGGEPDALGQNVVHEYLFQVGETKFWAPMQKQLEKSFKKEVKPKKQVLLYGLFLNEHSSNGLFNTLLISEFQAK</sequence>
<comment type="caution">
    <text evidence="2">The sequence shown here is derived from an EMBL/GenBank/DDBJ whole genome shotgun (WGS) entry which is preliminary data.</text>
</comment>
<dbReference type="AlphaFoldDB" id="A0A839GCT5"/>
<name>A0A839GCT5_9BACT</name>
<evidence type="ECO:0000256" key="1">
    <source>
        <dbReference type="SAM" id="SignalP"/>
    </source>
</evidence>
<reference evidence="2 3" key="1">
    <citation type="submission" date="2020-08" db="EMBL/GenBank/DDBJ databases">
        <title>Genomic Encyclopedia of Type Strains, Phase IV (KMG-IV): sequencing the most valuable type-strain genomes for metagenomic binning, comparative biology and taxonomic classification.</title>
        <authorList>
            <person name="Goeker M."/>
        </authorList>
    </citation>
    <scope>NUCLEOTIDE SEQUENCE [LARGE SCALE GENOMIC DNA]</scope>
    <source>
        <strain evidence="2 3">DSM 29854</strain>
    </source>
</reference>
<feature type="signal peptide" evidence="1">
    <location>
        <begin position="1"/>
        <end position="19"/>
    </location>
</feature>
<dbReference type="Proteomes" id="UP000563094">
    <property type="component" value="Unassembled WGS sequence"/>
</dbReference>
<dbReference type="EMBL" id="JACJIQ010000004">
    <property type="protein sequence ID" value="MBA9076722.1"/>
    <property type="molecule type" value="Genomic_DNA"/>
</dbReference>
<proteinExistence type="predicted"/>
<keyword evidence="3" id="KW-1185">Reference proteome</keyword>
<dbReference type="RefSeq" id="WP_182512476.1">
    <property type="nucleotide sequence ID" value="NZ_JACJIQ010000004.1"/>
</dbReference>
<gene>
    <name evidence="2" type="ORF">FHS90_001428</name>
</gene>
<organism evidence="2 3">
    <name type="scientific">Rufibacter quisquiliarum</name>
    <dbReference type="NCBI Taxonomy" id="1549639"/>
    <lineage>
        <taxon>Bacteria</taxon>
        <taxon>Pseudomonadati</taxon>
        <taxon>Bacteroidota</taxon>
        <taxon>Cytophagia</taxon>
        <taxon>Cytophagales</taxon>
        <taxon>Hymenobacteraceae</taxon>
        <taxon>Rufibacter</taxon>
    </lineage>
</organism>
<accession>A0A839GCT5</accession>